<evidence type="ECO:0000313" key="4">
    <source>
        <dbReference type="Proteomes" id="UP000049455"/>
    </source>
</evidence>
<dbReference type="InterPro" id="IPR023210">
    <property type="entry name" value="NADP_OxRdtase_dom"/>
</dbReference>
<dbReference type="RefSeq" id="WP_055664449.1">
    <property type="nucleotide sequence ID" value="NZ_CYPR01000206.1"/>
</dbReference>
<reference evidence="3 4" key="1">
    <citation type="submission" date="2015-09" db="EMBL/GenBank/DDBJ databases">
        <authorList>
            <person name="Jackson K.R."/>
            <person name="Lunt B.L."/>
            <person name="Fisher J.N.B."/>
            <person name="Gardner A.V."/>
            <person name="Bailey M.E."/>
            <person name="Deus L.M."/>
            <person name="Earl A.S."/>
            <person name="Gibby P.D."/>
            <person name="Hartmann K.A."/>
            <person name="Liu J.E."/>
            <person name="Manci A.M."/>
            <person name="Nielsen D.A."/>
            <person name="Solomon M.B."/>
            <person name="Breakwell D.P."/>
            <person name="Burnett S.H."/>
            <person name="Grose J.H."/>
        </authorList>
    </citation>
    <scope>NUCLEOTIDE SEQUENCE [LARGE SCALE GENOMIC DNA]</scope>
    <source>
        <strain evidence="3 4">CECT 7799</strain>
    </source>
</reference>
<dbReference type="PANTHER" id="PTHR43364">
    <property type="entry name" value="NADH-SPECIFIC METHYLGLYOXAL REDUCTASE-RELATED"/>
    <property type="match status" value="1"/>
</dbReference>
<keyword evidence="4" id="KW-1185">Reference proteome</keyword>
<dbReference type="AlphaFoldDB" id="A0A0M7BE89"/>
<dbReference type="SUPFAM" id="SSF51430">
    <property type="entry name" value="NAD(P)-linked oxidoreductase"/>
    <property type="match status" value="1"/>
</dbReference>
<organism evidence="3 4">
    <name type="scientific">Jannaschia seosinensis</name>
    <dbReference type="NCBI Taxonomy" id="313367"/>
    <lineage>
        <taxon>Bacteria</taxon>
        <taxon>Pseudomonadati</taxon>
        <taxon>Pseudomonadota</taxon>
        <taxon>Alphaproteobacteria</taxon>
        <taxon>Rhodobacterales</taxon>
        <taxon>Roseobacteraceae</taxon>
        <taxon>Jannaschia</taxon>
    </lineage>
</organism>
<evidence type="ECO:0000313" key="3">
    <source>
        <dbReference type="EMBL" id="CUH40398.1"/>
    </source>
</evidence>
<dbReference type="Proteomes" id="UP000049455">
    <property type="component" value="Unassembled WGS sequence"/>
</dbReference>
<keyword evidence="1 3" id="KW-0560">Oxidoreductase</keyword>
<dbReference type="Pfam" id="PF00248">
    <property type="entry name" value="Aldo_ket_red"/>
    <property type="match status" value="1"/>
</dbReference>
<name>A0A0M7BE89_9RHOB</name>
<sequence length="337" mass="36339">MSVTQQSDARSAGSFARAGWSVSRVGFGAWAIGGTWGHVEEADAKAALHAALDAGVDFIDTADVYGDGRSERIIAEVLEARGGERPIVATKLGRRLDPHVAEGYNAANMEAFVDRSLANLRTDRLDLVQLHCPPQAVLYDPEVFGALDDLKAKGKIAQYGVSVEKVEEGLKAIEWPGVVSVQVIYNLFRQRPADLLLPRAADKGVGIIVRVPLASGLLTGKMTRTTSFEADDHRSFNRAGEAFDVGETFAGVPYETGLEAVEALRPLVPENATMAQFALRWILMERSVATVIPGAKNADQAVANAEAAALPALSDEVMEAARDVYDRLIAPHVHQRW</sequence>
<dbReference type="CDD" id="cd19086">
    <property type="entry name" value="AKR_AKR11C1"/>
    <property type="match status" value="1"/>
</dbReference>
<dbReference type="PANTHER" id="PTHR43364:SF4">
    <property type="entry name" value="NAD(P)-LINKED OXIDOREDUCTASE SUPERFAMILY PROTEIN"/>
    <property type="match status" value="1"/>
</dbReference>
<protein>
    <submittedName>
        <fullName evidence="3">General stress protein 69</fullName>
        <ecNumber evidence="3">1.1.1.-</ecNumber>
    </submittedName>
</protein>
<gene>
    <name evidence="3" type="primary">yhdN_2</name>
    <name evidence="3" type="ORF">JSE7799_03130</name>
</gene>
<dbReference type="InterPro" id="IPR036812">
    <property type="entry name" value="NAD(P)_OxRdtase_dom_sf"/>
</dbReference>
<dbReference type="GO" id="GO:0016491">
    <property type="term" value="F:oxidoreductase activity"/>
    <property type="evidence" value="ECO:0007669"/>
    <property type="project" value="UniProtKB-KW"/>
</dbReference>
<feature type="domain" description="NADP-dependent oxidoreductase" evidence="2">
    <location>
        <begin position="25"/>
        <end position="324"/>
    </location>
</feature>
<dbReference type="EC" id="1.1.1.-" evidence="3"/>
<proteinExistence type="predicted"/>
<dbReference type="InterPro" id="IPR050523">
    <property type="entry name" value="AKR_Detox_Biosynth"/>
</dbReference>
<evidence type="ECO:0000256" key="1">
    <source>
        <dbReference type="ARBA" id="ARBA00023002"/>
    </source>
</evidence>
<dbReference type="OrthoDB" id="9803483at2"/>
<dbReference type="Gene3D" id="3.20.20.100">
    <property type="entry name" value="NADP-dependent oxidoreductase domain"/>
    <property type="match status" value="1"/>
</dbReference>
<dbReference type="STRING" id="313367.JSE7799_03130"/>
<accession>A0A0M7BE89</accession>
<dbReference type="GO" id="GO:0005829">
    <property type="term" value="C:cytosol"/>
    <property type="evidence" value="ECO:0007669"/>
    <property type="project" value="TreeGrafter"/>
</dbReference>
<dbReference type="EMBL" id="CYPR01000206">
    <property type="protein sequence ID" value="CUH40398.1"/>
    <property type="molecule type" value="Genomic_DNA"/>
</dbReference>
<evidence type="ECO:0000259" key="2">
    <source>
        <dbReference type="Pfam" id="PF00248"/>
    </source>
</evidence>